<keyword evidence="2" id="KW-1133">Transmembrane helix</keyword>
<dbReference type="Pfam" id="PF13559">
    <property type="entry name" value="DUF4129"/>
    <property type="match status" value="1"/>
</dbReference>
<dbReference type="Proteomes" id="UP000249633">
    <property type="component" value="Unassembled WGS sequence"/>
</dbReference>
<dbReference type="Gene3D" id="3.10.620.30">
    <property type="match status" value="1"/>
</dbReference>
<name>A0A2W5E1M2_9BURK</name>
<dbReference type="InterPro" id="IPR021878">
    <property type="entry name" value="TgpA_N"/>
</dbReference>
<dbReference type="InterPro" id="IPR052901">
    <property type="entry name" value="Bact_TGase-like"/>
</dbReference>
<accession>A0A2W5E1M2</accession>
<keyword evidence="2" id="KW-0472">Membrane</keyword>
<feature type="transmembrane region" description="Helical" evidence="2">
    <location>
        <begin position="147"/>
        <end position="165"/>
    </location>
</feature>
<evidence type="ECO:0000256" key="1">
    <source>
        <dbReference type="SAM" id="MobiDB-lite"/>
    </source>
</evidence>
<dbReference type="Pfam" id="PF11992">
    <property type="entry name" value="TgpA_N"/>
    <property type="match status" value="1"/>
</dbReference>
<comment type="caution">
    <text evidence="4">The sequence shown here is derived from an EMBL/GenBank/DDBJ whole genome shotgun (WGS) entry which is preliminary data.</text>
</comment>
<feature type="domain" description="Transglutaminase-like" evidence="3">
    <location>
        <begin position="462"/>
        <end position="533"/>
    </location>
</feature>
<sequence length="717" mass="79746">MPASATDCGCPRMTCPPPAARPINGPAWRRSPPMPESARPTPRLARLSRDSRDSFFLLALIAAVIAPHIGHLPWWASAMAGLVLAWRAQLVWRQRPLPGRWLLLGVLAIYSALTWLHFRTLLGREAGITLLVVLLALKTLELRARRDAFVVFFLGFFLVLTQFLYSQSLLVGLWMLGAVWGLLAAVVLAQMPGPTASLRVAARRAATTTLLGLPVMIGLFLLFPRIAPLWGVPSEAVGRTGLSNQLEFGAMNEIANDDGIAMRLRFLEGSPPPPEQRYFRGPVLTRFDGKTWRATAPGQAWLRGRDDLVLQGRPLRYELTLEPLRIPVLPLLEMSPGAVGSQRSLPDLTLTRGPELQWLAARPITERLRLNAEASPQWQAGAERRSLLLANELELPAGLNPRTIAWARELAGQARFQGLADGPRAAALADAVLQHIRRSDFTYTLAPGRYGESSPHLIDEFWLDRRLGFCEHFASAFVVVMRAMGVPARLVTGFQGWDAEPQDGYYVVRNAQAHAWAEYWVSGRGWLRADPTAAVAPSRVVQGQALQPSPGVIGQLNPTLWRTFRGAWETVNNRWAQWVLNYSRQNQFDLLKGLGFAQPDWAALGRALAATILLLATAAAAWLRWQARPRDAWSRLRGALTRELIRLQLPIHEGQTPRAWAELIEHRYGDEGAELASLLRQLDEFRYGRQSPRPIGTIAREILSSARKIHQHPSIEG</sequence>
<proteinExistence type="predicted"/>
<reference evidence="4 5" key="1">
    <citation type="submission" date="2017-08" db="EMBL/GenBank/DDBJ databases">
        <title>Infants hospitalized years apart are colonized by the same room-sourced microbial strains.</title>
        <authorList>
            <person name="Brooks B."/>
            <person name="Olm M.R."/>
            <person name="Firek B.A."/>
            <person name="Baker R."/>
            <person name="Thomas B.C."/>
            <person name="Morowitz M.J."/>
            <person name="Banfield J.F."/>
        </authorList>
    </citation>
    <scope>NUCLEOTIDE SEQUENCE [LARGE SCALE GENOMIC DNA]</scope>
    <source>
        <strain evidence="4">S2_012_000_R2_81</strain>
    </source>
</reference>
<dbReference type="InterPro" id="IPR025403">
    <property type="entry name" value="TgpA-like_C"/>
</dbReference>
<dbReference type="EMBL" id="QFOD01000001">
    <property type="protein sequence ID" value="PZP36768.1"/>
    <property type="molecule type" value="Genomic_DNA"/>
</dbReference>
<evidence type="ECO:0000259" key="3">
    <source>
        <dbReference type="SMART" id="SM00460"/>
    </source>
</evidence>
<feature type="transmembrane region" description="Helical" evidence="2">
    <location>
        <begin position="171"/>
        <end position="189"/>
    </location>
</feature>
<dbReference type="AlphaFoldDB" id="A0A2W5E1M2"/>
<dbReference type="PANTHER" id="PTHR42736:SF1">
    <property type="entry name" value="PROTEIN-GLUTAMINE GAMMA-GLUTAMYLTRANSFERASE"/>
    <property type="match status" value="1"/>
</dbReference>
<feature type="transmembrane region" description="Helical" evidence="2">
    <location>
        <begin position="99"/>
        <end position="116"/>
    </location>
</feature>
<gene>
    <name evidence="4" type="ORF">DI603_02085</name>
</gene>
<protein>
    <submittedName>
        <fullName evidence="4">DUF3488 domain-containing protein</fullName>
    </submittedName>
</protein>
<dbReference type="InterPro" id="IPR002931">
    <property type="entry name" value="Transglutaminase-like"/>
</dbReference>
<keyword evidence="2" id="KW-0812">Transmembrane</keyword>
<evidence type="ECO:0000313" key="5">
    <source>
        <dbReference type="Proteomes" id="UP000249633"/>
    </source>
</evidence>
<dbReference type="Pfam" id="PF01841">
    <property type="entry name" value="Transglut_core"/>
    <property type="match status" value="1"/>
</dbReference>
<feature type="region of interest" description="Disordered" evidence="1">
    <location>
        <begin position="21"/>
        <end position="43"/>
    </location>
</feature>
<dbReference type="PANTHER" id="PTHR42736">
    <property type="entry name" value="PROTEIN-GLUTAMINE GAMMA-GLUTAMYLTRANSFERASE"/>
    <property type="match status" value="1"/>
</dbReference>
<evidence type="ECO:0000313" key="4">
    <source>
        <dbReference type="EMBL" id="PZP36768.1"/>
    </source>
</evidence>
<feature type="transmembrane region" description="Helical" evidence="2">
    <location>
        <begin position="601"/>
        <end position="625"/>
    </location>
</feature>
<dbReference type="SMART" id="SM00460">
    <property type="entry name" value="TGc"/>
    <property type="match status" value="1"/>
</dbReference>
<organism evidence="4 5">
    <name type="scientific">Roseateles depolymerans</name>
    <dbReference type="NCBI Taxonomy" id="76731"/>
    <lineage>
        <taxon>Bacteria</taxon>
        <taxon>Pseudomonadati</taxon>
        <taxon>Pseudomonadota</taxon>
        <taxon>Betaproteobacteria</taxon>
        <taxon>Burkholderiales</taxon>
        <taxon>Sphaerotilaceae</taxon>
        <taxon>Roseateles</taxon>
    </lineage>
</organism>
<feature type="transmembrane region" description="Helical" evidence="2">
    <location>
        <begin position="201"/>
        <end position="223"/>
    </location>
</feature>
<evidence type="ECO:0000256" key="2">
    <source>
        <dbReference type="SAM" id="Phobius"/>
    </source>
</evidence>
<dbReference type="SUPFAM" id="SSF54001">
    <property type="entry name" value="Cysteine proteinases"/>
    <property type="match status" value="1"/>
</dbReference>
<feature type="transmembrane region" description="Helical" evidence="2">
    <location>
        <begin position="53"/>
        <end position="69"/>
    </location>
</feature>
<dbReference type="InterPro" id="IPR038765">
    <property type="entry name" value="Papain-like_cys_pep_sf"/>
</dbReference>